<dbReference type="InterPro" id="IPR019188">
    <property type="entry name" value="SNAPC1"/>
</dbReference>
<dbReference type="AlphaFoldDB" id="A0AAW0EIJ6"/>
<reference evidence="1 2" key="1">
    <citation type="journal article" date="2024" name="J Genomics">
        <title>Draft genome sequencing and assembly of Favolaschia claudopus CIRM-BRFM 2984 isolated from oak limbs.</title>
        <authorList>
            <person name="Navarro D."/>
            <person name="Drula E."/>
            <person name="Chaduli D."/>
            <person name="Cazenave R."/>
            <person name="Ahrendt S."/>
            <person name="Wang J."/>
            <person name="Lipzen A."/>
            <person name="Daum C."/>
            <person name="Barry K."/>
            <person name="Grigoriev I.V."/>
            <person name="Favel A."/>
            <person name="Rosso M.N."/>
            <person name="Martin F."/>
        </authorList>
    </citation>
    <scope>NUCLEOTIDE SEQUENCE [LARGE SCALE GENOMIC DNA]</scope>
    <source>
        <strain evidence="1 2">CIRM-BRFM 2984</strain>
    </source>
</reference>
<evidence type="ECO:0000313" key="1">
    <source>
        <dbReference type="EMBL" id="KAK7064356.1"/>
    </source>
</evidence>
<accession>A0AAW0EIJ6</accession>
<organism evidence="1 2">
    <name type="scientific">Favolaschia claudopus</name>
    <dbReference type="NCBI Taxonomy" id="2862362"/>
    <lineage>
        <taxon>Eukaryota</taxon>
        <taxon>Fungi</taxon>
        <taxon>Dikarya</taxon>
        <taxon>Basidiomycota</taxon>
        <taxon>Agaricomycotina</taxon>
        <taxon>Agaricomycetes</taxon>
        <taxon>Agaricomycetidae</taxon>
        <taxon>Agaricales</taxon>
        <taxon>Marasmiineae</taxon>
        <taxon>Mycenaceae</taxon>
        <taxon>Favolaschia</taxon>
    </lineage>
</organism>
<name>A0AAW0EIJ6_9AGAR</name>
<comment type="caution">
    <text evidence="1">The sequence shown here is derived from an EMBL/GenBank/DDBJ whole genome shotgun (WGS) entry which is preliminary data.</text>
</comment>
<proteinExistence type="predicted"/>
<dbReference type="Pfam" id="PF09808">
    <property type="entry name" value="SNAPC1"/>
    <property type="match status" value="1"/>
</dbReference>
<keyword evidence="2" id="KW-1185">Reference proteome</keyword>
<protein>
    <submittedName>
        <fullName evidence="1">GH16 domain-containing protein</fullName>
    </submittedName>
</protein>
<evidence type="ECO:0000313" key="2">
    <source>
        <dbReference type="Proteomes" id="UP001362999"/>
    </source>
</evidence>
<dbReference type="Proteomes" id="UP001362999">
    <property type="component" value="Unassembled WGS sequence"/>
</dbReference>
<sequence>MASVLRGNVVLQPSYFTSSIYVKALRDDITSLIHNFHERYQQDNTQPFTLFKTLWDAQGWKWMHFKVFDSRTRDTFLNVTVRLFLERMVKTEAPFTRTVALFALYTFFNTQPSGSAPPLCSISHIPIPIDQYTSLFSLPSTLTTPYLAPLQPFVSYVVSTLVNMQAFHLLPSSELGSMNPRDLPREIYVEEGLVDTNQPQRKGHQTKRDKVIKARAALDAVSRWLEEPPSSSPRQTLTEYRTQRTQLLQAIGLNSAALREASQGVVERLREAQETMEEEVDVWPGLERLQSACDSGGMLRLLQ</sequence>
<dbReference type="EMBL" id="JAWWNJ010000001">
    <property type="protein sequence ID" value="KAK7064356.1"/>
    <property type="molecule type" value="Genomic_DNA"/>
</dbReference>
<gene>
    <name evidence="1" type="ORF">R3P38DRAFT_3249948</name>
</gene>